<sequence length="58" mass="7171">MTEVRVGENEPLDKALRRLKKKIEREGILKVLKARKHYEKPSEKRRRKQRTARKRKRF</sequence>
<dbReference type="AlphaFoldDB" id="A0A1G1L224"/>
<feature type="region of interest" description="Disordered" evidence="7">
    <location>
        <begin position="34"/>
        <end position="58"/>
    </location>
</feature>
<dbReference type="PANTHER" id="PTHR21109">
    <property type="entry name" value="MITOCHONDRIAL 28S RIBOSOMAL PROTEIN S21"/>
    <property type="match status" value="1"/>
</dbReference>
<dbReference type="InterPro" id="IPR001911">
    <property type="entry name" value="Ribosomal_bS21"/>
</dbReference>
<dbReference type="Pfam" id="PF01165">
    <property type="entry name" value="Ribosomal_S21"/>
    <property type="match status" value="1"/>
</dbReference>
<dbReference type="EMBL" id="MHFR01000013">
    <property type="protein sequence ID" value="OGW99212.1"/>
    <property type="molecule type" value="Genomic_DNA"/>
</dbReference>
<organism evidence="8 9">
    <name type="scientific">Candidatus Danuiimicrobium aquiferis</name>
    <dbReference type="NCBI Taxonomy" id="1801832"/>
    <lineage>
        <taxon>Bacteria</taxon>
        <taxon>Pseudomonadati</taxon>
        <taxon>Candidatus Omnitrophota</taxon>
        <taxon>Candidatus Danuiimicrobium</taxon>
    </lineage>
</organism>
<dbReference type="GO" id="GO:0005840">
    <property type="term" value="C:ribosome"/>
    <property type="evidence" value="ECO:0007669"/>
    <property type="project" value="UniProtKB-KW"/>
</dbReference>
<keyword evidence="3 5" id="KW-0687">Ribonucleoprotein</keyword>
<protein>
    <recommendedName>
        <fullName evidence="4 5">Small ribosomal subunit protein bS21</fullName>
    </recommendedName>
</protein>
<dbReference type="GO" id="GO:1990904">
    <property type="term" value="C:ribonucleoprotein complex"/>
    <property type="evidence" value="ECO:0007669"/>
    <property type="project" value="UniProtKB-KW"/>
</dbReference>
<evidence type="ECO:0000256" key="6">
    <source>
        <dbReference type="RuleBase" id="RU000667"/>
    </source>
</evidence>
<reference evidence="8 9" key="1">
    <citation type="journal article" date="2016" name="Nat. Commun.">
        <title>Thousands of microbial genomes shed light on interconnected biogeochemical processes in an aquifer system.</title>
        <authorList>
            <person name="Anantharaman K."/>
            <person name="Brown C.T."/>
            <person name="Hug L.A."/>
            <person name="Sharon I."/>
            <person name="Castelle C.J."/>
            <person name="Probst A.J."/>
            <person name="Thomas B.C."/>
            <person name="Singh A."/>
            <person name="Wilkins M.J."/>
            <person name="Karaoz U."/>
            <person name="Brodie E.L."/>
            <person name="Williams K.H."/>
            <person name="Hubbard S.S."/>
            <person name="Banfield J.F."/>
        </authorList>
    </citation>
    <scope>NUCLEOTIDE SEQUENCE [LARGE SCALE GENOMIC DNA]</scope>
</reference>
<dbReference type="InterPro" id="IPR018278">
    <property type="entry name" value="Ribosomal_bS21_CS"/>
</dbReference>
<proteinExistence type="inferred from homology"/>
<dbReference type="NCBIfam" id="TIGR00030">
    <property type="entry name" value="S21p"/>
    <property type="match status" value="1"/>
</dbReference>
<evidence type="ECO:0000256" key="3">
    <source>
        <dbReference type="ARBA" id="ARBA00023274"/>
    </source>
</evidence>
<name>A0A1G1L224_9BACT</name>
<dbReference type="Gene3D" id="1.20.5.1150">
    <property type="entry name" value="Ribosomal protein S8"/>
    <property type="match status" value="1"/>
</dbReference>
<dbReference type="PANTHER" id="PTHR21109:SF0">
    <property type="entry name" value="SMALL RIBOSOMAL SUBUNIT PROTEIN BS21M"/>
    <property type="match status" value="1"/>
</dbReference>
<dbReference type="PRINTS" id="PR00976">
    <property type="entry name" value="RIBOSOMALS21"/>
</dbReference>
<comment type="similarity">
    <text evidence="1 5 6">Belongs to the bacterial ribosomal protein bS21 family.</text>
</comment>
<evidence type="ECO:0000256" key="5">
    <source>
        <dbReference type="HAMAP-Rule" id="MF_00358"/>
    </source>
</evidence>
<evidence type="ECO:0000313" key="8">
    <source>
        <dbReference type="EMBL" id="OGW99212.1"/>
    </source>
</evidence>
<dbReference type="GO" id="GO:0003735">
    <property type="term" value="F:structural constituent of ribosome"/>
    <property type="evidence" value="ECO:0007669"/>
    <property type="project" value="InterPro"/>
</dbReference>
<dbReference type="InterPro" id="IPR038380">
    <property type="entry name" value="Ribosomal_bS21_sf"/>
</dbReference>
<evidence type="ECO:0000313" key="9">
    <source>
        <dbReference type="Proteomes" id="UP000178187"/>
    </source>
</evidence>
<dbReference type="Proteomes" id="UP000178187">
    <property type="component" value="Unassembled WGS sequence"/>
</dbReference>
<gene>
    <name evidence="5" type="primary">rpsU</name>
    <name evidence="8" type="ORF">A3G33_10210</name>
</gene>
<comment type="caution">
    <text evidence="8">The sequence shown here is derived from an EMBL/GenBank/DDBJ whole genome shotgun (WGS) entry which is preliminary data.</text>
</comment>
<evidence type="ECO:0000256" key="1">
    <source>
        <dbReference type="ARBA" id="ARBA00006640"/>
    </source>
</evidence>
<evidence type="ECO:0000256" key="2">
    <source>
        <dbReference type="ARBA" id="ARBA00022980"/>
    </source>
</evidence>
<dbReference type="HAMAP" id="MF_00358">
    <property type="entry name" value="Ribosomal_bS21"/>
    <property type="match status" value="1"/>
</dbReference>
<dbReference type="PROSITE" id="PS01181">
    <property type="entry name" value="RIBOSOMAL_S21"/>
    <property type="match status" value="1"/>
</dbReference>
<dbReference type="GO" id="GO:0006412">
    <property type="term" value="P:translation"/>
    <property type="evidence" value="ECO:0007669"/>
    <property type="project" value="UniProtKB-UniRule"/>
</dbReference>
<evidence type="ECO:0000256" key="4">
    <source>
        <dbReference type="ARBA" id="ARBA00035135"/>
    </source>
</evidence>
<accession>A0A1G1L224</accession>
<keyword evidence="2 5" id="KW-0689">Ribosomal protein</keyword>
<evidence type="ECO:0000256" key="7">
    <source>
        <dbReference type="SAM" id="MobiDB-lite"/>
    </source>
</evidence>